<feature type="compositionally biased region" description="Basic and acidic residues" evidence="6">
    <location>
        <begin position="12"/>
        <end position="24"/>
    </location>
</feature>
<dbReference type="Gene3D" id="1.10.20.120">
    <property type="match status" value="1"/>
</dbReference>
<feature type="compositionally biased region" description="Low complexity" evidence="6">
    <location>
        <begin position="25"/>
        <end position="37"/>
    </location>
</feature>
<dbReference type="CDD" id="cd09270">
    <property type="entry name" value="RNase_H2-B"/>
    <property type="match status" value="1"/>
</dbReference>
<dbReference type="Proteomes" id="UP000008066">
    <property type="component" value="Unassembled WGS sequence"/>
</dbReference>
<evidence type="ECO:0000313" key="10">
    <source>
        <dbReference type="Proteomes" id="UP000008066"/>
    </source>
</evidence>
<feature type="region of interest" description="Disordered" evidence="6">
    <location>
        <begin position="248"/>
        <end position="269"/>
    </location>
</feature>
<evidence type="ECO:0000259" key="8">
    <source>
        <dbReference type="Pfam" id="PF17745"/>
    </source>
</evidence>
<feature type="region of interest" description="Disordered" evidence="6">
    <location>
        <begin position="343"/>
        <end position="396"/>
    </location>
</feature>
<dbReference type="OrthoDB" id="29098at2759"/>
<comment type="subcellular location">
    <subcellularLocation>
        <location evidence="1">Nucleus</location>
    </subcellularLocation>
</comment>
<dbReference type="STRING" id="759272.G0SAN8"/>
<dbReference type="KEGG" id="cthr:CTHT_0042940"/>
<evidence type="ECO:0000256" key="6">
    <source>
        <dbReference type="SAM" id="MobiDB-lite"/>
    </source>
</evidence>
<dbReference type="OMA" id="YYFCPKL"/>
<evidence type="ECO:0000256" key="5">
    <source>
        <dbReference type="ARBA" id="ARBA00033464"/>
    </source>
</evidence>
<accession>G0SAN8</accession>
<dbReference type="Pfam" id="PF17745">
    <property type="entry name" value="Ydr279_N"/>
    <property type="match status" value="1"/>
</dbReference>
<feature type="compositionally biased region" description="Polar residues" evidence="6">
    <location>
        <begin position="249"/>
        <end position="263"/>
    </location>
</feature>
<dbReference type="PANTHER" id="PTHR13383">
    <property type="entry name" value="RIBONUCLEASE H2 SUBUNIT B"/>
    <property type="match status" value="1"/>
</dbReference>
<dbReference type="InterPro" id="IPR019024">
    <property type="entry name" value="RNase_H2_suB_wHTH"/>
</dbReference>
<proteinExistence type="predicted"/>
<dbReference type="GO" id="GO:0006401">
    <property type="term" value="P:RNA catabolic process"/>
    <property type="evidence" value="ECO:0007669"/>
    <property type="project" value="TreeGrafter"/>
</dbReference>
<dbReference type="GeneID" id="18258332"/>
<sequence length="414" mass="45548">MARTRSKAASFDPKDKAKDQDSQTKDSSSPQTSSSKSIYSLPEPSDRPSQVFILPKSATSSARIITLANPRTGSPTRYLVCPKTGFFEITKVTPPKSAPRSWLVQRSAHSESQEDGEQEGAATTTAQTISSPTLYLATPFDPVFLLLPALIAEPESAGTTNHLLDLLDLHHPSLREILSSRLAAVCDVVQAGDEDMYRLSEEKLVGEMLVKARRMISGNGLPASLEERWVKKALEAPVVGVRVVKRGDSGSQVSTNGESQGTTPDEEEPALRPAIVASPEVVHLQRLRTALDFLSSRYLPPTLSALLKFHLTSQSPLSKKFNIDFTPLDEYLAQLTKVRQEAAASRATTDFSRKRLGGGGNDDDEEADEKAEKRRKKEQEERIKKQNVSRGVRELAKVNTKGMMKLSEFFKKKT</sequence>
<dbReference type="Pfam" id="PF09468">
    <property type="entry name" value="RNase_H2-Ydr279"/>
    <property type="match status" value="1"/>
</dbReference>
<dbReference type="GO" id="GO:0032299">
    <property type="term" value="C:ribonuclease H2 complex"/>
    <property type="evidence" value="ECO:0007669"/>
    <property type="project" value="InterPro"/>
</dbReference>
<feature type="region of interest" description="Disordered" evidence="6">
    <location>
        <begin position="1"/>
        <end position="50"/>
    </location>
</feature>
<feature type="region of interest" description="Disordered" evidence="6">
    <location>
        <begin position="98"/>
        <end position="126"/>
    </location>
</feature>
<name>G0SAN8_CHATD</name>
<dbReference type="RefSeq" id="XP_006694695.1">
    <property type="nucleotide sequence ID" value="XM_006694632.1"/>
</dbReference>
<organism evidence="10">
    <name type="scientific">Chaetomium thermophilum (strain DSM 1495 / CBS 144.50 / IMI 039719)</name>
    <name type="common">Thermochaetoides thermophila</name>
    <dbReference type="NCBI Taxonomy" id="759272"/>
    <lineage>
        <taxon>Eukaryota</taxon>
        <taxon>Fungi</taxon>
        <taxon>Dikarya</taxon>
        <taxon>Ascomycota</taxon>
        <taxon>Pezizomycotina</taxon>
        <taxon>Sordariomycetes</taxon>
        <taxon>Sordariomycetidae</taxon>
        <taxon>Sordariales</taxon>
        <taxon>Chaetomiaceae</taxon>
        <taxon>Thermochaetoides</taxon>
    </lineage>
</organism>
<dbReference type="InterPro" id="IPR040456">
    <property type="entry name" value="RNase_H2_suB"/>
</dbReference>
<evidence type="ECO:0000256" key="3">
    <source>
        <dbReference type="ARBA" id="ARBA00023242"/>
    </source>
</evidence>
<evidence type="ECO:0000256" key="4">
    <source>
        <dbReference type="ARBA" id="ARBA00024778"/>
    </source>
</evidence>
<dbReference type="HOGENOM" id="CLU_057573_0_0_1"/>
<dbReference type="PANTHER" id="PTHR13383:SF11">
    <property type="entry name" value="RIBONUCLEASE H2 SUBUNIT B"/>
    <property type="match status" value="1"/>
</dbReference>
<evidence type="ECO:0000313" key="9">
    <source>
        <dbReference type="EMBL" id="EGS19810.1"/>
    </source>
</evidence>
<reference evidence="9 10" key="1">
    <citation type="journal article" date="2011" name="Cell">
        <title>Insight into structure and assembly of the nuclear pore complex by utilizing the genome of a eukaryotic thermophile.</title>
        <authorList>
            <person name="Amlacher S."/>
            <person name="Sarges P."/>
            <person name="Flemming D."/>
            <person name="van Noort V."/>
            <person name="Kunze R."/>
            <person name="Devos D.P."/>
            <person name="Arumugam M."/>
            <person name="Bork P."/>
            <person name="Hurt E."/>
        </authorList>
    </citation>
    <scope>NUCLEOTIDE SEQUENCE [LARGE SCALE GENOMIC DNA]</scope>
    <source>
        <strain evidence="10">DSM 1495 / CBS 144.50 / IMI 039719</strain>
    </source>
</reference>
<dbReference type="AlphaFoldDB" id="G0SAN8"/>
<feature type="domain" description="Ribonuclease H2 subunit B wHTH" evidence="7">
    <location>
        <begin position="160"/>
        <end position="308"/>
    </location>
</feature>
<feature type="domain" description="Rnh202 triple barrel" evidence="8">
    <location>
        <begin position="53"/>
        <end position="141"/>
    </location>
</feature>
<evidence type="ECO:0000256" key="1">
    <source>
        <dbReference type="ARBA" id="ARBA00004123"/>
    </source>
</evidence>
<comment type="function">
    <text evidence="4">Non catalytic subunit of RNase H2, an endonuclease that specifically degrades the RNA of RNA:DNA hybrids. Participates in DNA replication, possibly by mediating the removal of lagging-strand Okazaki fragment RNA primers during DNA replication. Mediates the excision of single ribonucleotides from DNA:RNA duplexes.</text>
</comment>
<evidence type="ECO:0000256" key="2">
    <source>
        <dbReference type="ARBA" id="ARBA00019062"/>
    </source>
</evidence>
<dbReference type="Gene3D" id="2.20.25.530">
    <property type="match status" value="1"/>
</dbReference>
<dbReference type="eggNOG" id="ENOG502SCDS">
    <property type="taxonomic scope" value="Eukaryota"/>
</dbReference>
<dbReference type="EMBL" id="GL988043">
    <property type="protein sequence ID" value="EGS19810.1"/>
    <property type="molecule type" value="Genomic_DNA"/>
</dbReference>
<protein>
    <recommendedName>
        <fullName evidence="2">Ribonuclease H2 subunit B</fullName>
    </recommendedName>
    <alternativeName>
        <fullName evidence="5">Ribonuclease HI subunit B</fullName>
    </alternativeName>
</protein>
<dbReference type="GO" id="GO:0005654">
    <property type="term" value="C:nucleoplasm"/>
    <property type="evidence" value="ECO:0007669"/>
    <property type="project" value="TreeGrafter"/>
</dbReference>
<dbReference type="InterPro" id="IPR041195">
    <property type="entry name" value="Rnh202_N"/>
</dbReference>
<evidence type="ECO:0000259" key="7">
    <source>
        <dbReference type="Pfam" id="PF09468"/>
    </source>
</evidence>
<gene>
    <name evidence="9" type="ORF">CTHT_0042940</name>
</gene>
<keyword evidence="3" id="KW-0539">Nucleus</keyword>
<keyword evidence="10" id="KW-1185">Reference proteome</keyword>